<dbReference type="Pfam" id="PF13676">
    <property type="entry name" value="TIR_2"/>
    <property type="match status" value="1"/>
</dbReference>
<accession>W4L3L6</accession>
<protein>
    <recommendedName>
        <fullName evidence="1">TIR domain-containing protein</fullName>
    </recommendedName>
</protein>
<sequence>MPHNVFFCYSQKDEAFLQAFRVHLQPWEKADKLEIWRDKDKVKPGQRWDDEIKQALTEIDAAVLFLSPDFFATDYIWDVELPALVKAREEGRIQLSWLHLRHCNVDHADRAIEIALDGEAAKSIKLTVYQGLHDKNIVIADPSTQRDAVYAKAAANLMALLSEPAPERSAWLTAGRQSSRPKPARAPGNTVYELTIRLTLRGSQLSREFFHPYGRIPVNSPPWPMQAGINAFEILFGSQETCDAVLGTLWGIDLAPPVRHPVRVRIQANAPRLTDIPWMSAAWEDHLLISYGWTFELIRETAFDATPTYPDVTLNTPCSVLVIAPTQTPDADAHVRDLQERLDHAWPVYHEPPHRVRDWDSLQRTWRQRRPRLVYY</sequence>
<comment type="caution">
    <text evidence="2">The sequence shown here is derived from an EMBL/GenBank/DDBJ whole genome shotgun (WGS) entry which is preliminary data.</text>
</comment>
<dbReference type="InterPro" id="IPR035897">
    <property type="entry name" value="Toll_tir_struct_dom_sf"/>
</dbReference>
<dbReference type="SUPFAM" id="SSF52200">
    <property type="entry name" value="Toll/Interleukin receptor TIR domain"/>
    <property type="match status" value="1"/>
</dbReference>
<dbReference type="InterPro" id="IPR000157">
    <property type="entry name" value="TIR_dom"/>
</dbReference>
<name>W4L3L6_ENTF1</name>
<evidence type="ECO:0000313" key="2">
    <source>
        <dbReference type="EMBL" id="ETW92260.1"/>
    </source>
</evidence>
<dbReference type="Proteomes" id="UP000019141">
    <property type="component" value="Unassembled WGS sequence"/>
</dbReference>
<evidence type="ECO:0000259" key="1">
    <source>
        <dbReference type="Pfam" id="PF13676"/>
    </source>
</evidence>
<dbReference type="AlphaFoldDB" id="W4L3L6"/>
<proteinExistence type="predicted"/>
<reference evidence="2 3" key="1">
    <citation type="journal article" date="2014" name="Nature">
        <title>An environmental bacterial taxon with a large and distinct metabolic repertoire.</title>
        <authorList>
            <person name="Wilson M.C."/>
            <person name="Mori T."/>
            <person name="Ruckert C."/>
            <person name="Uria A.R."/>
            <person name="Helf M.J."/>
            <person name="Takada K."/>
            <person name="Gernert C."/>
            <person name="Steffens U.A."/>
            <person name="Heycke N."/>
            <person name="Schmitt S."/>
            <person name="Rinke C."/>
            <person name="Helfrich E.J."/>
            <person name="Brachmann A.O."/>
            <person name="Gurgui C."/>
            <person name="Wakimoto T."/>
            <person name="Kracht M."/>
            <person name="Crusemann M."/>
            <person name="Hentschel U."/>
            <person name="Abe I."/>
            <person name="Matsunaga S."/>
            <person name="Kalinowski J."/>
            <person name="Takeyama H."/>
            <person name="Piel J."/>
        </authorList>
    </citation>
    <scope>NUCLEOTIDE SEQUENCE [LARGE SCALE GENOMIC DNA]</scope>
    <source>
        <strain evidence="3">TSY1</strain>
    </source>
</reference>
<evidence type="ECO:0000313" key="3">
    <source>
        <dbReference type="Proteomes" id="UP000019141"/>
    </source>
</evidence>
<organism evidence="2 3">
    <name type="scientific">Entotheonella factor</name>
    <dbReference type="NCBI Taxonomy" id="1429438"/>
    <lineage>
        <taxon>Bacteria</taxon>
        <taxon>Pseudomonadati</taxon>
        <taxon>Nitrospinota/Tectimicrobiota group</taxon>
        <taxon>Candidatus Tectimicrobiota</taxon>
        <taxon>Candidatus Entotheonellia</taxon>
        <taxon>Candidatus Entotheonellales</taxon>
        <taxon>Candidatus Entotheonellaceae</taxon>
        <taxon>Candidatus Entotheonella</taxon>
    </lineage>
</organism>
<dbReference type="EMBL" id="AZHW01001565">
    <property type="protein sequence ID" value="ETW92260.1"/>
    <property type="molecule type" value="Genomic_DNA"/>
</dbReference>
<keyword evidence="3" id="KW-1185">Reference proteome</keyword>
<dbReference type="HOGENOM" id="CLU_735061_0_0_7"/>
<feature type="domain" description="TIR" evidence="1">
    <location>
        <begin position="5"/>
        <end position="103"/>
    </location>
</feature>
<dbReference type="Gene3D" id="3.40.50.10140">
    <property type="entry name" value="Toll/interleukin-1 receptor homology (TIR) domain"/>
    <property type="match status" value="1"/>
</dbReference>
<dbReference type="GO" id="GO:0007165">
    <property type="term" value="P:signal transduction"/>
    <property type="evidence" value="ECO:0007669"/>
    <property type="project" value="InterPro"/>
</dbReference>
<gene>
    <name evidence="2" type="ORF">ETSY1_44425</name>
</gene>